<gene>
    <name evidence="1" type="ORF">F511_17586</name>
</gene>
<keyword evidence="2" id="KW-1185">Reference proteome</keyword>
<evidence type="ECO:0000313" key="1">
    <source>
        <dbReference type="EMBL" id="KZV39254.1"/>
    </source>
</evidence>
<accession>A0A2Z7BXY3</accession>
<evidence type="ECO:0000313" key="2">
    <source>
        <dbReference type="Proteomes" id="UP000250235"/>
    </source>
</evidence>
<dbReference type="Proteomes" id="UP000250235">
    <property type="component" value="Unassembled WGS sequence"/>
</dbReference>
<name>A0A2Z7BXY3_9LAMI</name>
<sequence>MSYSKLQSRNDTVPTKRNDAATFYQQATISLAKNQMLVVEFPSKPISTWLRKITQNDDASTNLDDAVLDMPYRYQLLVDQQASILTTIQIPAEQRAIAAQVSISSAQNFETFLTNVLLLLIFLFDPYFRGPSSGIRADGRGARFGMSCDDISLDVITMAKATVACKSKGRKYCSCVGTLQRSVALKWKEDKIAFWSAEQIWKLSNGKIFTEAIY</sequence>
<reference evidence="1 2" key="1">
    <citation type="journal article" date="2015" name="Proc. Natl. Acad. Sci. U.S.A.">
        <title>The resurrection genome of Boea hygrometrica: A blueprint for survival of dehydration.</title>
        <authorList>
            <person name="Xiao L."/>
            <person name="Yang G."/>
            <person name="Zhang L."/>
            <person name="Yang X."/>
            <person name="Zhao S."/>
            <person name="Ji Z."/>
            <person name="Zhou Q."/>
            <person name="Hu M."/>
            <person name="Wang Y."/>
            <person name="Chen M."/>
            <person name="Xu Y."/>
            <person name="Jin H."/>
            <person name="Xiao X."/>
            <person name="Hu G."/>
            <person name="Bao F."/>
            <person name="Hu Y."/>
            <person name="Wan P."/>
            <person name="Li L."/>
            <person name="Deng X."/>
            <person name="Kuang T."/>
            <person name="Xiang C."/>
            <person name="Zhu J.K."/>
            <person name="Oliver M.J."/>
            <person name="He Y."/>
        </authorList>
    </citation>
    <scope>NUCLEOTIDE SEQUENCE [LARGE SCALE GENOMIC DNA]</scope>
    <source>
        <strain evidence="2">cv. XS01</strain>
    </source>
</reference>
<dbReference type="AlphaFoldDB" id="A0A2Z7BXY3"/>
<proteinExistence type="predicted"/>
<dbReference type="EMBL" id="KV001289">
    <property type="protein sequence ID" value="KZV39254.1"/>
    <property type="molecule type" value="Genomic_DNA"/>
</dbReference>
<organism evidence="1 2">
    <name type="scientific">Dorcoceras hygrometricum</name>
    <dbReference type="NCBI Taxonomy" id="472368"/>
    <lineage>
        <taxon>Eukaryota</taxon>
        <taxon>Viridiplantae</taxon>
        <taxon>Streptophyta</taxon>
        <taxon>Embryophyta</taxon>
        <taxon>Tracheophyta</taxon>
        <taxon>Spermatophyta</taxon>
        <taxon>Magnoliopsida</taxon>
        <taxon>eudicotyledons</taxon>
        <taxon>Gunneridae</taxon>
        <taxon>Pentapetalae</taxon>
        <taxon>asterids</taxon>
        <taxon>lamiids</taxon>
        <taxon>Lamiales</taxon>
        <taxon>Gesneriaceae</taxon>
        <taxon>Didymocarpoideae</taxon>
        <taxon>Trichosporeae</taxon>
        <taxon>Loxocarpinae</taxon>
        <taxon>Dorcoceras</taxon>
    </lineage>
</organism>
<protein>
    <submittedName>
        <fullName evidence="1">Uncharacterized protein</fullName>
    </submittedName>
</protein>